<accession>A0ABQ6CML1</accession>
<evidence type="ECO:0000313" key="1">
    <source>
        <dbReference type="EMBL" id="GLS21602.1"/>
    </source>
</evidence>
<keyword evidence="2" id="KW-1185">Reference proteome</keyword>
<name>A0ABQ6CML1_9HYPH</name>
<proteinExistence type="predicted"/>
<organism evidence="1 2">
    <name type="scientific">Labrys miyagiensis</name>
    <dbReference type="NCBI Taxonomy" id="346912"/>
    <lineage>
        <taxon>Bacteria</taxon>
        <taxon>Pseudomonadati</taxon>
        <taxon>Pseudomonadota</taxon>
        <taxon>Alphaproteobacteria</taxon>
        <taxon>Hyphomicrobiales</taxon>
        <taxon>Xanthobacteraceae</taxon>
        <taxon>Labrys</taxon>
    </lineage>
</organism>
<reference evidence="2" key="1">
    <citation type="journal article" date="2019" name="Int. J. Syst. Evol. Microbiol.">
        <title>The Global Catalogue of Microorganisms (GCM) 10K type strain sequencing project: providing services to taxonomists for standard genome sequencing and annotation.</title>
        <authorList>
            <consortium name="The Broad Institute Genomics Platform"/>
            <consortium name="The Broad Institute Genome Sequencing Center for Infectious Disease"/>
            <person name="Wu L."/>
            <person name="Ma J."/>
        </authorList>
    </citation>
    <scope>NUCLEOTIDE SEQUENCE [LARGE SCALE GENOMIC DNA]</scope>
    <source>
        <strain evidence="2">NBRC 101365</strain>
    </source>
</reference>
<comment type="caution">
    <text evidence="1">The sequence shown here is derived from an EMBL/GenBank/DDBJ whole genome shotgun (WGS) entry which is preliminary data.</text>
</comment>
<evidence type="ECO:0000313" key="2">
    <source>
        <dbReference type="Proteomes" id="UP001156882"/>
    </source>
</evidence>
<gene>
    <name evidence="1" type="ORF">GCM10007874_46190</name>
</gene>
<protein>
    <submittedName>
        <fullName evidence="1">Uncharacterized protein</fullName>
    </submittedName>
</protein>
<sequence length="66" mass="7157">MLVADLLIKLAITGPLFGPEQAFKLVHEVVAEAIIVEQGVVDIEEYDELVFVGHGSLPEVSVEIVK</sequence>
<dbReference type="EMBL" id="BSPC01000052">
    <property type="protein sequence ID" value="GLS21602.1"/>
    <property type="molecule type" value="Genomic_DNA"/>
</dbReference>
<dbReference type="Proteomes" id="UP001156882">
    <property type="component" value="Unassembled WGS sequence"/>
</dbReference>